<keyword evidence="1" id="KW-0472">Membrane</keyword>
<dbReference type="Proteomes" id="UP000322214">
    <property type="component" value="Chromosome"/>
</dbReference>
<keyword evidence="1" id="KW-0812">Transmembrane</keyword>
<feature type="transmembrane region" description="Helical" evidence="1">
    <location>
        <begin position="49"/>
        <end position="69"/>
    </location>
</feature>
<proteinExistence type="predicted"/>
<evidence type="ECO:0000256" key="1">
    <source>
        <dbReference type="SAM" id="Phobius"/>
    </source>
</evidence>
<dbReference type="STRING" id="980251.GCA_001642875_00692"/>
<reference evidence="2 3" key="1">
    <citation type="submission" date="2019-08" db="EMBL/GenBank/DDBJ databases">
        <title>Deep-cultivation of Planctomycetes and their phenomic and genomic characterization uncovers novel biology.</title>
        <authorList>
            <person name="Wiegand S."/>
            <person name="Jogler M."/>
            <person name="Boedeker C."/>
            <person name="Pinto D."/>
            <person name="Vollmers J."/>
            <person name="Rivas-Marin E."/>
            <person name="Kohn T."/>
            <person name="Peeters S.H."/>
            <person name="Heuer A."/>
            <person name="Rast P."/>
            <person name="Oberbeckmann S."/>
            <person name="Bunk B."/>
            <person name="Jeske O."/>
            <person name="Meyerdierks A."/>
            <person name="Storesund J.E."/>
            <person name="Kallscheuer N."/>
            <person name="Luecker S."/>
            <person name="Lage O.M."/>
            <person name="Pohl T."/>
            <person name="Merkel B.J."/>
            <person name="Hornburger P."/>
            <person name="Mueller R.-W."/>
            <person name="Bruemmer F."/>
            <person name="Labrenz M."/>
            <person name="Spormann A.M."/>
            <person name="Op den Camp H."/>
            <person name="Overmann J."/>
            <person name="Amann R."/>
            <person name="Jetten M.S.M."/>
            <person name="Mascher T."/>
            <person name="Medema M.H."/>
            <person name="Devos D.P."/>
            <person name="Kaster A.-K."/>
            <person name="Ovreas L."/>
            <person name="Rohde M."/>
            <person name="Galperin M.Y."/>
            <person name="Jogler C."/>
        </authorList>
    </citation>
    <scope>NUCLEOTIDE SEQUENCE [LARGE SCALE GENOMIC DNA]</scope>
    <source>
        <strain evidence="2 3">FC18</strain>
    </source>
</reference>
<name>A0A5B9PF79_9BACT</name>
<dbReference type="KEGG" id="mff:MFFC18_41160"/>
<keyword evidence="1" id="KW-1133">Transmembrane helix</keyword>
<dbReference type="AlphaFoldDB" id="A0A5B9PF79"/>
<dbReference type="RefSeq" id="WP_148618995.1">
    <property type="nucleotide sequence ID" value="NZ_CP042912.1"/>
</dbReference>
<feature type="transmembrane region" description="Helical" evidence="1">
    <location>
        <begin position="12"/>
        <end position="37"/>
    </location>
</feature>
<sequence>MAKSRKSNRLDGCTFTLVVGLIMTALFVANGIFIRAFFSPSNPLIDDRIYQPLQFGLPILMIFAEYWIFDRFMRRFSKDKTSR</sequence>
<dbReference type="EMBL" id="CP042912">
    <property type="protein sequence ID" value="QEG24199.1"/>
    <property type="molecule type" value="Genomic_DNA"/>
</dbReference>
<protein>
    <submittedName>
        <fullName evidence="2">Uncharacterized protein</fullName>
    </submittedName>
</protein>
<evidence type="ECO:0000313" key="2">
    <source>
        <dbReference type="EMBL" id="QEG24199.1"/>
    </source>
</evidence>
<gene>
    <name evidence="2" type="ORF">MFFC18_41160</name>
</gene>
<accession>A0A5B9PF79</accession>
<organism evidence="2 3">
    <name type="scientific">Mariniblastus fucicola</name>
    <dbReference type="NCBI Taxonomy" id="980251"/>
    <lineage>
        <taxon>Bacteria</taxon>
        <taxon>Pseudomonadati</taxon>
        <taxon>Planctomycetota</taxon>
        <taxon>Planctomycetia</taxon>
        <taxon>Pirellulales</taxon>
        <taxon>Pirellulaceae</taxon>
        <taxon>Mariniblastus</taxon>
    </lineage>
</organism>
<keyword evidence="3" id="KW-1185">Reference proteome</keyword>
<evidence type="ECO:0000313" key="3">
    <source>
        <dbReference type="Proteomes" id="UP000322214"/>
    </source>
</evidence>